<sequence length="67" mass="7004">MLLMRLIGIVSILLGSVQLFAARSAYRGVRVAGSTATSPFMLLSLWFGLLFGVGLLGFGVAALVGVF</sequence>
<evidence type="ECO:0000256" key="1">
    <source>
        <dbReference type="SAM" id="Phobius"/>
    </source>
</evidence>
<proteinExistence type="predicted"/>
<accession>A0A1K2I9G6</accession>
<keyword evidence="1" id="KW-0812">Transmembrane</keyword>
<feature type="transmembrane region" description="Helical" evidence="1">
    <location>
        <begin position="45"/>
        <end position="66"/>
    </location>
</feature>
<evidence type="ECO:0000313" key="2">
    <source>
        <dbReference type="EMBL" id="SFZ88876.1"/>
    </source>
</evidence>
<dbReference type="AlphaFoldDB" id="A0A1K2I9G6"/>
<reference evidence="2" key="1">
    <citation type="submission" date="2016-11" db="EMBL/GenBank/DDBJ databases">
        <authorList>
            <person name="Jaros S."/>
            <person name="Januszkiewicz K."/>
            <person name="Wedrychowicz H."/>
        </authorList>
    </citation>
    <scope>NUCLEOTIDE SEQUENCE</scope>
    <source>
        <strain evidence="2">ACA-DC 565</strain>
    </source>
</reference>
<protein>
    <submittedName>
        <fullName evidence="2">Uncharacterized protein</fullName>
    </submittedName>
</protein>
<gene>
    <name evidence="2" type="ORF">LREN565_1989</name>
</gene>
<keyword evidence="1" id="KW-1133">Transmembrane helix</keyword>
<name>A0A1K2I9G6_9LACO</name>
<organism evidence="2">
    <name type="scientific">Loigolactobacillus rennini</name>
    <dbReference type="NCBI Taxonomy" id="238013"/>
    <lineage>
        <taxon>Bacteria</taxon>
        <taxon>Bacillati</taxon>
        <taxon>Bacillota</taxon>
        <taxon>Bacilli</taxon>
        <taxon>Lactobacillales</taxon>
        <taxon>Lactobacillaceae</taxon>
        <taxon>Loigolactobacillus</taxon>
    </lineage>
</organism>
<dbReference type="EMBL" id="LT634362">
    <property type="protein sequence ID" value="SFZ88876.1"/>
    <property type="molecule type" value="Genomic_DNA"/>
</dbReference>
<keyword evidence="1" id="KW-0472">Membrane</keyword>